<reference evidence="1" key="2">
    <citation type="journal article" date="2014" name="ISME J.">
        <title>Microbial stratification in low pH oxic and suboxic macroscopic growths along an acid mine drainage.</title>
        <authorList>
            <person name="Mendez-Garcia C."/>
            <person name="Mesa V."/>
            <person name="Sprenger R.R."/>
            <person name="Richter M."/>
            <person name="Diez M.S."/>
            <person name="Solano J."/>
            <person name="Bargiela R."/>
            <person name="Golyshina O.V."/>
            <person name="Manteca A."/>
            <person name="Ramos J.L."/>
            <person name="Gallego J.R."/>
            <person name="Llorente I."/>
            <person name="Martins Dos Santos V.A."/>
            <person name="Jensen O.N."/>
            <person name="Pelaez A.I."/>
            <person name="Sanchez J."/>
            <person name="Ferrer M."/>
        </authorList>
    </citation>
    <scope>NUCLEOTIDE SEQUENCE</scope>
</reference>
<dbReference type="Pfam" id="PF19061">
    <property type="entry name" value="DUF5757"/>
    <property type="match status" value="1"/>
</dbReference>
<accession>T0ZBQ4</accession>
<reference evidence="1" key="1">
    <citation type="submission" date="2013-08" db="EMBL/GenBank/DDBJ databases">
        <authorList>
            <person name="Mendez C."/>
            <person name="Richter M."/>
            <person name="Ferrer M."/>
            <person name="Sanchez J."/>
        </authorList>
    </citation>
    <scope>NUCLEOTIDE SEQUENCE</scope>
</reference>
<organism evidence="1">
    <name type="scientific">mine drainage metagenome</name>
    <dbReference type="NCBI Taxonomy" id="410659"/>
    <lineage>
        <taxon>unclassified sequences</taxon>
        <taxon>metagenomes</taxon>
        <taxon>ecological metagenomes</taxon>
    </lineage>
</organism>
<protein>
    <submittedName>
        <fullName evidence="1">Uncharacterized protein</fullName>
    </submittedName>
</protein>
<dbReference type="EMBL" id="AUZX01011676">
    <property type="protein sequence ID" value="EQD42498.1"/>
    <property type="molecule type" value="Genomic_DNA"/>
</dbReference>
<dbReference type="AlphaFoldDB" id="T0ZBQ4"/>
<feature type="non-terminal residue" evidence="1">
    <location>
        <position position="180"/>
    </location>
</feature>
<comment type="caution">
    <text evidence="1">The sequence shown here is derived from an EMBL/GenBank/DDBJ whole genome shotgun (WGS) entry which is preliminary data.</text>
</comment>
<gene>
    <name evidence="1" type="ORF">B1A_15903</name>
</gene>
<feature type="non-terminal residue" evidence="1">
    <location>
        <position position="1"/>
    </location>
</feature>
<sequence length="180" mass="20678">TLENNVPYLHITVLHGNNPQEVFKFIYIFQLLLQYYLTKENNIYNNYLSIDPELQNIDQIGLLKNSSSLIGPNNKIGKKKTIGRLGELKAVAPELFVDGYATSCQGDRQPNFTNSSNYNSLLEQGIEVLPFPAKDPKWYFYCDNVNHSHIGLKRNKLEENQKEFPFVPCCYDVVHMTSTN</sequence>
<dbReference type="InterPro" id="IPR043920">
    <property type="entry name" value="DUF5757"/>
</dbReference>
<name>T0ZBQ4_9ZZZZ</name>
<evidence type="ECO:0000313" key="1">
    <source>
        <dbReference type="EMBL" id="EQD42498.1"/>
    </source>
</evidence>
<proteinExistence type="predicted"/>